<dbReference type="EMBL" id="CCKQ01010531">
    <property type="protein sequence ID" value="CDW82058.1"/>
    <property type="molecule type" value="Genomic_DNA"/>
</dbReference>
<feature type="coiled-coil region" evidence="5">
    <location>
        <begin position="2157"/>
        <end position="2194"/>
    </location>
</feature>
<dbReference type="InterPro" id="IPR001394">
    <property type="entry name" value="Peptidase_C19_UCH"/>
</dbReference>
<keyword evidence="2" id="KW-0813">Transport</keyword>
<gene>
    <name evidence="9" type="primary">Contig8381.g8939</name>
    <name evidence="9" type="ORF">STYLEM_11083</name>
</gene>
<dbReference type="Pfam" id="PF01237">
    <property type="entry name" value="Oxysterol_BP"/>
    <property type="match status" value="2"/>
</dbReference>
<organism evidence="9 10">
    <name type="scientific">Stylonychia lemnae</name>
    <name type="common">Ciliate</name>
    <dbReference type="NCBI Taxonomy" id="5949"/>
    <lineage>
        <taxon>Eukaryota</taxon>
        <taxon>Sar</taxon>
        <taxon>Alveolata</taxon>
        <taxon>Ciliophora</taxon>
        <taxon>Intramacronucleata</taxon>
        <taxon>Spirotrichea</taxon>
        <taxon>Stichotrichia</taxon>
        <taxon>Sporadotrichida</taxon>
        <taxon>Oxytrichidae</taxon>
        <taxon>Stylonychinae</taxon>
        <taxon>Stylonychia</taxon>
    </lineage>
</organism>
<dbReference type="InterPro" id="IPR038765">
    <property type="entry name" value="Papain-like_cys_pep_sf"/>
</dbReference>
<dbReference type="SMART" id="SM00233">
    <property type="entry name" value="PH"/>
    <property type="match status" value="1"/>
</dbReference>
<dbReference type="GO" id="GO:0016020">
    <property type="term" value="C:membrane"/>
    <property type="evidence" value="ECO:0007669"/>
    <property type="project" value="TreeGrafter"/>
</dbReference>
<evidence type="ECO:0000256" key="2">
    <source>
        <dbReference type="ARBA" id="ARBA00022448"/>
    </source>
</evidence>
<dbReference type="GO" id="GO:0004843">
    <property type="term" value="F:cysteine-type deubiquitinase activity"/>
    <property type="evidence" value="ECO:0007669"/>
    <property type="project" value="InterPro"/>
</dbReference>
<dbReference type="InterPro" id="IPR000648">
    <property type="entry name" value="Oxysterol-bd"/>
</dbReference>
<evidence type="ECO:0000256" key="3">
    <source>
        <dbReference type="ARBA" id="ARBA00023055"/>
    </source>
</evidence>
<dbReference type="Pfam" id="PF00169">
    <property type="entry name" value="PH"/>
    <property type="match status" value="1"/>
</dbReference>
<comment type="similarity">
    <text evidence="1">Belongs to the CAF1 family.</text>
</comment>
<reference evidence="9 10" key="1">
    <citation type="submission" date="2014-06" db="EMBL/GenBank/DDBJ databases">
        <authorList>
            <person name="Swart Estienne"/>
        </authorList>
    </citation>
    <scope>NUCLEOTIDE SEQUENCE [LARGE SCALE GENOMIC DNA]</scope>
    <source>
        <strain evidence="9 10">130c</strain>
    </source>
</reference>
<dbReference type="Gene3D" id="3.30.420.10">
    <property type="entry name" value="Ribonuclease H-like superfamily/Ribonuclease H"/>
    <property type="match status" value="2"/>
</dbReference>
<evidence type="ECO:0000256" key="1">
    <source>
        <dbReference type="ARBA" id="ARBA00008372"/>
    </source>
</evidence>
<dbReference type="InParanoid" id="A0A078AMH6"/>
<keyword evidence="5" id="KW-0175">Coiled coil</keyword>
<dbReference type="PROSITE" id="PS50003">
    <property type="entry name" value="PH_DOMAIN"/>
    <property type="match status" value="1"/>
</dbReference>
<evidence type="ECO:0000256" key="5">
    <source>
        <dbReference type="SAM" id="Coils"/>
    </source>
</evidence>
<dbReference type="GO" id="GO:0005829">
    <property type="term" value="C:cytosol"/>
    <property type="evidence" value="ECO:0007669"/>
    <property type="project" value="TreeGrafter"/>
</dbReference>
<dbReference type="PANTHER" id="PTHR10972:SF148">
    <property type="entry name" value="OXYSTEROL-BINDING PROTEIN 9"/>
    <property type="match status" value="1"/>
</dbReference>
<dbReference type="Pfam" id="PF00443">
    <property type="entry name" value="UCH"/>
    <property type="match status" value="1"/>
</dbReference>
<feature type="region of interest" description="Disordered" evidence="6">
    <location>
        <begin position="468"/>
        <end position="526"/>
    </location>
</feature>
<dbReference type="GO" id="GO:0016579">
    <property type="term" value="P:protein deubiquitination"/>
    <property type="evidence" value="ECO:0007669"/>
    <property type="project" value="InterPro"/>
</dbReference>
<dbReference type="Gene3D" id="2.40.160.120">
    <property type="match status" value="1"/>
</dbReference>
<dbReference type="SUPFAM" id="SSF50729">
    <property type="entry name" value="PH domain-like"/>
    <property type="match status" value="1"/>
</dbReference>
<dbReference type="InterPro" id="IPR037239">
    <property type="entry name" value="OSBP_sf"/>
</dbReference>
<dbReference type="GO" id="GO:0003676">
    <property type="term" value="F:nucleic acid binding"/>
    <property type="evidence" value="ECO:0007669"/>
    <property type="project" value="InterPro"/>
</dbReference>
<feature type="domain" description="PH" evidence="7">
    <location>
        <begin position="1227"/>
        <end position="1329"/>
    </location>
</feature>
<proteinExistence type="inferred from homology"/>
<dbReference type="SUPFAM" id="SSF53098">
    <property type="entry name" value="Ribonuclease H-like"/>
    <property type="match status" value="1"/>
</dbReference>
<dbReference type="GO" id="GO:0006869">
    <property type="term" value="P:lipid transport"/>
    <property type="evidence" value="ECO:0007669"/>
    <property type="project" value="UniProtKB-KW"/>
</dbReference>
<feature type="region of interest" description="Disordered" evidence="6">
    <location>
        <begin position="1423"/>
        <end position="1453"/>
    </location>
</feature>
<dbReference type="PANTHER" id="PTHR10972">
    <property type="entry name" value="OXYSTEROL-BINDING PROTEIN-RELATED"/>
    <property type="match status" value="1"/>
</dbReference>
<protein>
    <submittedName>
        <fullName evidence="9">Oxysterol binding family protein</fullName>
    </submittedName>
</protein>
<dbReference type="CDD" id="cd02257">
    <property type="entry name" value="Peptidase_C19"/>
    <property type="match status" value="1"/>
</dbReference>
<keyword evidence="10" id="KW-1185">Reference proteome</keyword>
<dbReference type="InterPro" id="IPR006941">
    <property type="entry name" value="RNase_CAF1"/>
</dbReference>
<dbReference type="GO" id="GO:0032934">
    <property type="term" value="F:sterol binding"/>
    <property type="evidence" value="ECO:0007669"/>
    <property type="project" value="TreeGrafter"/>
</dbReference>
<feature type="compositionally biased region" description="Basic and acidic residues" evidence="6">
    <location>
        <begin position="487"/>
        <end position="496"/>
    </location>
</feature>
<evidence type="ECO:0000313" key="9">
    <source>
        <dbReference type="EMBL" id="CDW82058.1"/>
    </source>
</evidence>
<feature type="compositionally biased region" description="Polar residues" evidence="6">
    <location>
        <begin position="1427"/>
        <end position="1439"/>
    </location>
</feature>
<keyword evidence="4" id="KW-0446">Lipid-binding</keyword>
<dbReference type="OrthoDB" id="18453at2759"/>
<dbReference type="Proteomes" id="UP000039865">
    <property type="component" value="Unassembled WGS sequence"/>
</dbReference>
<keyword evidence="3" id="KW-0445">Lipid transport</keyword>
<dbReference type="PROSITE" id="PS00972">
    <property type="entry name" value="USP_1"/>
    <property type="match status" value="1"/>
</dbReference>
<dbReference type="CDD" id="cd00821">
    <property type="entry name" value="PH"/>
    <property type="match status" value="1"/>
</dbReference>
<dbReference type="InterPro" id="IPR036397">
    <property type="entry name" value="RNaseH_sf"/>
</dbReference>
<accession>A0A078AMH6</accession>
<dbReference type="Pfam" id="PF04857">
    <property type="entry name" value="CAF1"/>
    <property type="match status" value="1"/>
</dbReference>
<dbReference type="PROSITE" id="PS00973">
    <property type="entry name" value="USP_2"/>
    <property type="match status" value="1"/>
</dbReference>
<name>A0A078AMH6_STYLE</name>
<dbReference type="SUPFAM" id="SSF54001">
    <property type="entry name" value="Cysteine proteinases"/>
    <property type="match status" value="1"/>
</dbReference>
<evidence type="ECO:0000259" key="7">
    <source>
        <dbReference type="PROSITE" id="PS50003"/>
    </source>
</evidence>
<dbReference type="InterPro" id="IPR012337">
    <property type="entry name" value="RNaseH-like_sf"/>
</dbReference>
<dbReference type="InterPro" id="IPR001849">
    <property type="entry name" value="PH_domain"/>
</dbReference>
<dbReference type="PROSITE" id="PS50235">
    <property type="entry name" value="USP_3"/>
    <property type="match status" value="1"/>
</dbReference>
<evidence type="ECO:0000259" key="8">
    <source>
        <dbReference type="PROSITE" id="PS50235"/>
    </source>
</evidence>
<dbReference type="InterPro" id="IPR018200">
    <property type="entry name" value="USP_CS"/>
</dbReference>
<dbReference type="InterPro" id="IPR028889">
    <property type="entry name" value="USP"/>
</dbReference>
<feature type="domain" description="USP" evidence="8">
    <location>
        <begin position="790"/>
        <end position="1241"/>
    </location>
</feature>
<dbReference type="Gene3D" id="3.90.70.10">
    <property type="entry name" value="Cysteine proteinases"/>
    <property type="match status" value="1"/>
</dbReference>
<evidence type="ECO:0000256" key="6">
    <source>
        <dbReference type="SAM" id="MobiDB-lite"/>
    </source>
</evidence>
<evidence type="ECO:0000313" key="10">
    <source>
        <dbReference type="Proteomes" id="UP000039865"/>
    </source>
</evidence>
<dbReference type="Gene3D" id="2.30.29.30">
    <property type="entry name" value="Pleckstrin-homology domain (PH domain)/Phosphotyrosine-binding domain (PTB)"/>
    <property type="match status" value="1"/>
</dbReference>
<dbReference type="SUPFAM" id="SSF144000">
    <property type="entry name" value="Oxysterol-binding protein-like"/>
    <property type="match status" value="1"/>
</dbReference>
<sequence>MEITIENFEQRLPLIKESIQTAEFIAIDTEFSGFQVSDDDKPHDYDTVEERYQKIKYNVQKYLAFQVGICTFHWIEKDKKYTCRPFCFYVYPRSKIGECSHMMQSFSQLSKLEEIKEKCMKKAQNLLIRQRQISLLSINHQMKLQEMMAQIEEWVYEANSGETLEFQIDSYCLQKALSKYVRNYQSKFRELTKQYISRGVFAEFERNKPRTIIKKTRGFKQRNFLRDVGAVADSQDLSQVVLGFQDDEVIQKDKSKRQKMQKKEKIIELTEEQKIMSQLSQQLTQQAQADTYWNTAQKTEQDIEKDYQDLLNAELGFSRIIQLMIDCKKPLIGHNLMFDICYIYNQFIDNLPSTFNEFKELWLQNFCSTYDTKILSEYTKRFGKSELAYLFQKCKKDRTFKNNVVIELDVNQDSKFGVYNANGTGNTTDDLNGQNHDAAYDAFNTGYIFIAISKYIEIGKVILPSQQANLSQQTDTSKKAKGTSKQKTNEQEDNKVMKSNKSKQPEIIQKGKRQQPSRKVSSHSVFDKEKDIDLSDLLDEEEKELKPINKKLSKKQQQLLQKQNSIQDNDEIIVEVEMNNNSRPKHYFMVQNKPVYYEDLEEFHNKVMLSRDIPRYFHFQGELTEAEKENEMKMASSVMQLSLNDKADLSALGILFSTYGDINIVKVNDYVVYVEFTFFDKAKIKSRDIEELIKTLAKLDKGKKGKMFEKILNYNLGLISLTSLGIYKLFGFFTAKSQEISKFRQEIDDHQIKCQDYNDQFQGITGIFSNETEDDTIYTNILIKKYYLPQGIPNIGNTCYMNSLLQALTGCKLFMDYVRKLWKNITPINSDNDSIIVFKLLVLLLDLSRGNSEVVPDDLYQMMCENFTTHSEQMDSHELLIYLQERITKIAAMHLRNMTYDEGLACPDLISVSTKSSQDLNEKESDIDDNLLISEDVKHGSIFEDSPIRQKEEEDRQNYLMQLKDDVKLSKFISGRLLRGVLQFKELSTNKKLGLNPFAGVYMSTIQCVNCGPDEAIHRWEVFYDLSVDVKKNIYQSLEQFFKSEQIADYTCIKCSLRVYLANQSINQRQINFYIQLSAGVMIWNIKRQQINYKRQRKSMTWMKIYSKILCIHLKRVSYSVTGQMILNSGNIEYPEILDLSKIVIQYMHGQHFHQQRNKCDVANSNSYELTAVIQHFGSAYGGHYIACKKLFPIARQTNKQRSHNSTWVCCDDEKLNYIDSRQIVFEMLKSGNIYKLGEGPINYGWNLRFFVLDELNQDLTYYQNEEEVKPNGTIHLVDALISNITLIKEREHSFSIQTAPPNGKTYFLSCNSQEESNEWRDAIITASTKHKIHMAQASFNNKTGPKDRFNSMGGAINGGPWKKDDDYFDENMLLQDDGNFFDIQKVKRKTETGGLSKNINSLSGFLNSNNSPEQPLRLSKFKRSPQDFTPGSDNFSNESIDERQNPINHKSLGKQKLYNRSKLGAKLDMGQLTQEQAQYLKLVQDMIQEDQGLKPINQAWEAVTVQNGVQIFALNPKSHRLIIDKKQIMSQVKLLGIMMVVLYFLKSVFGIDIDYFYLGILIQILNFKSSNGILTLQRKYGMLKARTLVQGDSEQIGNEILKCYKDNHQDSFDFMTITVKELNRDEDKHVLNTEETLDLPSDYVVRQFLERRSVKMLTYWCQDESGNFYVLRKSHSQSSKSGKVLNNVMEAYICVPIENNKSEKCIVYFFSDFNYGEQGPSIVMNSLLQDKIKVMRMGILASLAQYQKYLNERQIRHVYQVTRDVQQQIVNKNMEIFDGPLLMADLDDDAKFGGRTHSISSNQGDFFNENRQQYRGSVNARIIGEAGGQLKKIKENPRNISVRPGQRIGISDRFPGYFRLETGALWCHNQDELSSQSGIFMEILQTAGKKLMEGRGIVAVSLPVRIFEKRSTVERICDLWCTGPIFLKKAALEALGDPLERMKQVITFVISGMHQVASQRKPFNPIVGETFEGLWPDGSRLYVEHVSHHPPISCFQVENIDGLFTLEGSYEYTARVTDLGNSVTGRQIGKNRVKFQDGSFVEWEYPVMRISGLIFGKRTTTWLGSFEFVDNKNQLRAQLEFSKEGGFFTRQSLPIDCIEGTIQGQGQEVSKIQGSWLEFLRFDDKLYWELETCDTVRPVAIDKCLPSDCRYREDSIAFGEGDLDKAQQEKERLEELQRKDRRLRELAVKRQQRIRFN</sequence>
<dbReference type="InterPro" id="IPR011993">
    <property type="entry name" value="PH-like_dom_sf"/>
</dbReference>
<evidence type="ECO:0000256" key="4">
    <source>
        <dbReference type="ARBA" id="ARBA00023121"/>
    </source>
</evidence>